<dbReference type="InterPro" id="IPR006680">
    <property type="entry name" value="Amidohydro-rel"/>
</dbReference>
<accession>A0A238VZW3</accession>
<feature type="signal peptide" evidence="1">
    <location>
        <begin position="1"/>
        <end position="21"/>
    </location>
</feature>
<dbReference type="Proteomes" id="UP000198379">
    <property type="component" value="Unassembled WGS sequence"/>
</dbReference>
<dbReference type="InterPro" id="IPR051781">
    <property type="entry name" value="Metallo-dep_Hydrolase"/>
</dbReference>
<dbReference type="EMBL" id="FZNY01000001">
    <property type="protein sequence ID" value="SNR39711.1"/>
    <property type="molecule type" value="Genomic_DNA"/>
</dbReference>
<dbReference type="Pfam" id="PF01979">
    <property type="entry name" value="Amidohydro_1"/>
    <property type="match status" value="1"/>
</dbReference>
<evidence type="ECO:0000259" key="2">
    <source>
        <dbReference type="Pfam" id="PF01979"/>
    </source>
</evidence>
<sequence length="442" mass="49772">MNYLMKVCTFLTFCMTISSCAQGKKPLPIHEVTAFIHVNVITMSDPEPLMDQTIIVKDEVITTIGPSSTIKIPENACIIDGENQKYITPGLVDTHVHINRSKSKEWATYFVANGVTTVFNLKGNKKVLSLRESVRKKQLLAPDIYTSGPFIGMRSKNLHKLTKKGIEKEVLSQKKAGYDMMKIHGDMTLEVYQHLMDFSRKHDMHVMGHIPRNLTFQNAIDVRQLSLAHAEEMIYTQFVKLDTTTIAPYAQQAGAMGMWLAPTMTAFNTLSKSWGDPTVIDAVMELPETKELHPYIQKVYKQDWYGDRDITARDFFQKANTFHKPLVTGMYNAGVKLLLGTDTPMPAVPPGVSLHDEIDLMLAIGMTPYETLKMGTYNAGLYIVTHIDDQAKFGQVKEGYRANLLLLSSNPLDNMTILRTPEGVMHGGSWYDDNALKDMITW</sequence>
<proteinExistence type="predicted"/>
<dbReference type="SUPFAM" id="SSF51556">
    <property type="entry name" value="Metallo-dependent hydrolases"/>
    <property type="match status" value="1"/>
</dbReference>
<feature type="domain" description="Amidohydrolase-related" evidence="2">
    <location>
        <begin position="86"/>
        <end position="418"/>
    </location>
</feature>
<dbReference type="InterPro" id="IPR032466">
    <property type="entry name" value="Metal_Hydrolase"/>
</dbReference>
<keyword evidence="1" id="KW-0732">Signal</keyword>
<dbReference type="AlphaFoldDB" id="A0A238VZW3"/>
<dbReference type="OrthoDB" id="9815657at2"/>
<dbReference type="Gene3D" id="1.20.58.520">
    <property type="entry name" value="Amidohydrolase"/>
    <property type="match status" value="1"/>
</dbReference>
<keyword evidence="4" id="KW-1185">Reference proteome</keyword>
<feature type="chain" id="PRO_5012986263" evidence="1">
    <location>
        <begin position="22"/>
        <end position="442"/>
    </location>
</feature>
<dbReference type="Gene3D" id="3.40.50.10910">
    <property type="entry name" value="Amidohydrolase"/>
    <property type="match status" value="1"/>
</dbReference>
<protein>
    <submittedName>
        <fullName evidence="3">Amidohydrolase family protein</fullName>
    </submittedName>
</protein>
<dbReference type="SUPFAM" id="SSF51338">
    <property type="entry name" value="Composite domain of metallo-dependent hydrolases"/>
    <property type="match status" value="1"/>
</dbReference>
<dbReference type="PROSITE" id="PS51257">
    <property type="entry name" value="PROKAR_LIPOPROTEIN"/>
    <property type="match status" value="1"/>
</dbReference>
<dbReference type="InterPro" id="IPR011059">
    <property type="entry name" value="Metal-dep_hydrolase_composite"/>
</dbReference>
<dbReference type="GO" id="GO:0016810">
    <property type="term" value="F:hydrolase activity, acting on carbon-nitrogen (but not peptide) bonds"/>
    <property type="evidence" value="ECO:0007669"/>
    <property type="project" value="InterPro"/>
</dbReference>
<dbReference type="PANTHER" id="PTHR43135:SF3">
    <property type="entry name" value="ALPHA-D-RIBOSE 1-METHYLPHOSPHONATE 5-TRIPHOSPHATE DIPHOSPHATASE"/>
    <property type="match status" value="1"/>
</dbReference>
<dbReference type="PANTHER" id="PTHR43135">
    <property type="entry name" value="ALPHA-D-RIBOSE 1-METHYLPHOSPHONATE 5-TRIPHOSPHATE DIPHOSPHATASE"/>
    <property type="match status" value="1"/>
</dbReference>
<evidence type="ECO:0000313" key="3">
    <source>
        <dbReference type="EMBL" id="SNR39711.1"/>
    </source>
</evidence>
<dbReference type="Gene3D" id="3.30.110.90">
    <property type="entry name" value="Amidohydrolase"/>
    <property type="match status" value="1"/>
</dbReference>
<evidence type="ECO:0000256" key="1">
    <source>
        <dbReference type="SAM" id="SignalP"/>
    </source>
</evidence>
<evidence type="ECO:0000313" key="4">
    <source>
        <dbReference type="Proteomes" id="UP000198379"/>
    </source>
</evidence>
<name>A0A238VZW3_9FLAO</name>
<keyword evidence="3" id="KW-0378">Hydrolase</keyword>
<reference evidence="3 4" key="1">
    <citation type="submission" date="2017-06" db="EMBL/GenBank/DDBJ databases">
        <authorList>
            <person name="Kim H.J."/>
            <person name="Triplett B.A."/>
        </authorList>
    </citation>
    <scope>NUCLEOTIDE SEQUENCE [LARGE SCALE GENOMIC DNA]</scope>
    <source>
        <strain evidence="3 4">DSM 25597</strain>
    </source>
</reference>
<dbReference type="Gene3D" id="2.30.40.10">
    <property type="entry name" value="Urease, subunit C, domain 1"/>
    <property type="match status" value="1"/>
</dbReference>
<gene>
    <name evidence="3" type="ORF">SAMN06265376_101543</name>
</gene>
<organism evidence="3 4">
    <name type="scientific">Dokdonia pacifica</name>
    <dbReference type="NCBI Taxonomy" id="1627892"/>
    <lineage>
        <taxon>Bacteria</taxon>
        <taxon>Pseudomonadati</taxon>
        <taxon>Bacteroidota</taxon>
        <taxon>Flavobacteriia</taxon>
        <taxon>Flavobacteriales</taxon>
        <taxon>Flavobacteriaceae</taxon>
        <taxon>Dokdonia</taxon>
    </lineage>
</organism>